<gene>
    <name evidence="1" type="ORF">PIECOFPK_02392</name>
</gene>
<evidence type="ECO:0000313" key="2">
    <source>
        <dbReference type="Proteomes" id="UP001321305"/>
    </source>
</evidence>
<name>A0ABZ2EMH3_9BACT</name>
<organism evidence="1 2">
    <name type="scientific">Mycovorax composti</name>
    <dbReference type="NCBI Taxonomy" id="2962693"/>
    <lineage>
        <taxon>Bacteria</taxon>
        <taxon>Pseudomonadati</taxon>
        <taxon>Bacteroidota</taxon>
        <taxon>Chitinophagia</taxon>
        <taxon>Chitinophagales</taxon>
        <taxon>Chitinophagaceae</taxon>
        <taxon>Mycovorax</taxon>
    </lineage>
</organism>
<dbReference type="EMBL" id="CP144143">
    <property type="protein sequence ID" value="WWC84652.1"/>
    <property type="molecule type" value="Genomic_DNA"/>
</dbReference>
<evidence type="ECO:0000313" key="1">
    <source>
        <dbReference type="EMBL" id="WWC84652.1"/>
    </source>
</evidence>
<sequence length="171" mass="19817">MTREQKIQYLQKVHDKEIKPCKLLPTGKYLPAADANALYFTHDVFTYRLFDTYINADTGTTAAISDLFLQATDMEFTNHSRIPAHLRDAFKEYLTVWQLEQWYRLSELSVIILGGIKAEQLALKQLNSSFGERLDYLTEDEYREQNSKAFESILSGFRNGRQPVNDEVVLL</sequence>
<protein>
    <submittedName>
        <fullName evidence="1">Uncharacterized protein</fullName>
    </submittedName>
</protein>
<accession>A0ABZ2EMH3</accession>
<reference evidence="2" key="1">
    <citation type="submission" date="2024-01" db="EMBL/GenBank/DDBJ databases">
        <title>Mycovorax composti gen. nov. sp. nov., a member of the family Chitinophagaceae isolated from button mushroom compost.</title>
        <authorList>
            <person name="Thai M."/>
            <person name="Bell T.L."/>
            <person name="Kertesz M.A."/>
        </authorList>
    </citation>
    <scope>NUCLEOTIDE SEQUENCE [LARGE SCALE GENOMIC DNA]</scope>
    <source>
        <strain evidence="2">C216</strain>
    </source>
</reference>
<proteinExistence type="predicted"/>
<keyword evidence="2" id="KW-1185">Reference proteome</keyword>
<dbReference type="RefSeq" id="WP_409965985.1">
    <property type="nucleotide sequence ID" value="NZ_CP144143.1"/>
</dbReference>
<dbReference type="Proteomes" id="UP001321305">
    <property type="component" value="Chromosome"/>
</dbReference>